<reference evidence="1" key="1">
    <citation type="submission" date="2019-08" db="EMBL/GenBank/DDBJ databases">
        <authorList>
            <person name="Kucharzyk K."/>
            <person name="Murdoch R.W."/>
            <person name="Higgins S."/>
            <person name="Loffler F."/>
        </authorList>
    </citation>
    <scope>NUCLEOTIDE SEQUENCE</scope>
</reference>
<dbReference type="AlphaFoldDB" id="A0A645H2L8"/>
<proteinExistence type="predicted"/>
<comment type="caution">
    <text evidence="1">The sequence shown here is derived from an EMBL/GenBank/DDBJ whole genome shotgun (WGS) entry which is preliminary data.</text>
</comment>
<evidence type="ECO:0000313" key="1">
    <source>
        <dbReference type="EMBL" id="MPN32229.1"/>
    </source>
</evidence>
<organism evidence="1">
    <name type="scientific">bioreactor metagenome</name>
    <dbReference type="NCBI Taxonomy" id="1076179"/>
    <lineage>
        <taxon>unclassified sequences</taxon>
        <taxon>metagenomes</taxon>
        <taxon>ecological metagenomes</taxon>
    </lineage>
</organism>
<sequence length="67" mass="7289">MIDSTPTAVAADQLDLLFLHLLEIALTERILETSDDDAGVVLPEVEHMVVVEGKQVRFPCQIGSTVV</sequence>
<name>A0A645H2L8_9ZZZZ</name>
<accession>A0A645H2L8</accession>
<gene>
    <name evidence="1" type="ORF">SDC9_179705</name>
</gene>
<protein>
    <submittedName>
        <fullName evidence="1">Uncharacterized protein</fullName>
    </submittedName>
</protein>
<dbReference type="EMBL" id="VSSQ01084114">
    <property type="protein sequence ID" value="MPN32229.1"/>
    <property type="molecule type" value="Genomic_DNA"/>
</dbReference>